<dbReference type="PIRSF" id="PIRSF007056">
    <property type="entry name" value="UCP007056"/>
    <property type="match status" value="1"/>
</dbReference>
<protein>
    <recommendedName>
        <fullName evidence="3">Mu-like prophage FluMu protein gp28</fullName>
    </recommendedName>
</protein>
<evidence type="ECO:0000313" key="1">
    <source>
        <dbReference type="EMBL" id="MDT0496516.1"/>
    </source>
</evidence>
<gene>
    <name evidence="1" type="ORF">RM530_03940</name>
</gene>
<dbReference type="Gene3D" id="3.40.50.300">
    <property type="entry name" value="P-loop containing nucleotide triphosphate hydrolases"/>
    <property type="match status" value="1"/>
</dbReference>
<dbReference type="InterPro" id="IPR012036">
    <property type="entry name" value="Phage_Mu_Gp28"/>
</dbReference>
<dbReference type="Gene3D" id="3.30.420.240">
    <property type="match status" value="1"/>
</dbReference>
<evidence type="ECO:0008006" key="3">
    <source>
        <dbReference type="Google" id="ProtNLM"/>
    </source>
</evidence>
<accession>A0ABU2WGX4</accession>
<name>A0ABU2WGX4_9GAMM</name>
<dbReference type="RefSeq" id="WP_311363908.1">
    <property type="nucleotide sequence ID" value="NZ_JAVRIC010000004.1"/>
</dbReference>
<sequence>MGTLQALGDVQRIVGWEELPDSVRAIPADFDPSATGVLMHHQSEWILIAAPIKVCDKGRRTGITFAEALDDTVTAASSREAGGDNVYYIPDAKEKGLEFIGYCAKFARVIATAQGQGVSGIEEFLFEDQDERGNTKHITAWRIRFASGFSVVALSSRPAAIRGLQGIVVIDEAAFHTDVQAVLDAATALLIWGGKLRIISTHNGKKNAFNQLCKDIEAGLYGPDAWRYTATFDDAVANGLYERVCLKTRETPTPEGKKAWYTRVRRGYGSRVSAMREELDAIPRDGGGKGIPGVWIERAMCDGRPVLRLALDESFIELHEDTRIAWCDDWIGERLKPLIESLDARARYAMGMDYARHRHFSVIVPAEIDRVLTRSVPFVVELHNVPTRQQEQILWSMMDGVPNFPVLAVDATGPGQTIAEYTWDRYGEGRVHQVTLSRPWYGEWMPKFTGAFEDGTIQIPLDDNLDGDLRMIEAVDGIQMVPKIERKDLKEPDLKRHGDFAIAGALMWFASLQNPYQPATYEPVSAPAGRAAGGGFMRPRNNDDAPAHGWRVKGVI</sequence>
<dbReference type="Proteomes" id="UP001254608">
    <property type="component" value="Unassembled WGS sequence"/>
</dbReference>
<proteinExistence type="predicted"/>
<dbReference type="EMBL" id="JAVRIC010000004">
    <property type="protein sequence ID" value="MDT0496516.1"/>
    <property type="molecule type" value="Genomic_DNA"/>
</dbReference>
<organism evidence="1 2">
    <name type="scientific">Banduia mediterranea</name>
    <dbReference type="NCBI Taxonomy" id="3075609"/>
    <lineage>
        <taxon>Bacteria</taxon>
        <taxon>Pseudomonadati</taxon>
        <taxon>Pseudomonadota</taxon>
        <taxon>Gammaproteobacteria</taxon>
        <taxon>Nevskiales</taxon>
        <taxon>Algiphilaceae</taxon>
        <taxon>Banduia</taxon>
    </lineage>
</organism>
<reference evidence="1 2" key="1">
    <citation type="submission" date="2023-09" db="EMBL/GenBank/DDBJ databases">
        <authorList>
            <person name="Rey-Velasco X."/>
        </authorList>
    </citation>
    <scope>NUCLEOTIDE SEQUENCE [LARGE SCALE GENOMIC DNA]</scope>
    <source>
        <strain evidence="1 2">W345</strain>
    </source>
</reference>
<dbReference type="InterPro" id="IPR027417">
    <property type="entry name" value="P-loop_NTPase"/>
</dbReference>
<comment type="caution">
    <text evidence="1">The sequence shown here is derived from an EMBL/GenBank/DDBJ whole genome shotgun (WGS) entry which is preliminary data.</text>
</comment>
<evidence type="ECO:0000313" key="2">
    <source>
        <dbReference type="Proteomes" id="UP001254608"/>
    </source>
</evidence>
<keyword evidence="2" id="KW-1185">Reference proteome</keyword>